<accession>A0A8H4P9M9</accession>
<evidence type="ECO:0000256" key="1">
    <source>
        <dbReference type="SAM" id="MobiDB-lite"/>
    </source>
</evidence>
<protein>
    <submittedName>
        <fullName evidence="2">Uncharacterized protein</fullName>
    </submittedName>
</protein>
<feature type="compositionally biased region" description="Polar residues" evidence="1">
    <location>
        <begin position="96"/>
        <end position="113"/>
    </location>
</feature>
<feature type="compositionally biased region" description="Basic residues" evidence="1">
    <location>
        <begin position="28"/>
        <end position="41"/>
    </location>
</feature>
<organism evidence="2 3">
    <name type="scientific">Fusarium austroafricanum</name>
    <dbReference type="NCBI Taxonomy" id="2364996"/>
    <lineage>
        <taxon>Eukaryota</taxon>
        <taxon>Fungi</taxon>
        <taxon>Dikarya</taxon>
        <taxon>Ascomycota</taxon>
        <taxon>Pezizomycotina</taxon>
        <taxon>Sordariomycetes</taxon>
        <taxon>Hypocreomycetidae</taxon>
        <taxon>Hypocreales</taxon>
        <taxon>Nectriaceae</taxon>
        <taxon>Fusarium</taxon>
        <taxon>Fusarium concolor species complex</taxon>
    </lineage>
</organism>
<evidence type="ECO:0000313" key="3">
    <source>
        <dbReference type="Proteomes" id="UP000605986"/>
    </source>
</evidence>
<gene>
    <name evidence="2" type="ORF">F53441_4218</name>
</gene>
<name>A0A8H4P9M9_9HYPO</name>
<dbReference type="AlphaFoldDB" id="A0A8H4P9M9"/>
<sequence length="156" mass="18048">MSMMKMQPGSGEWLSNEGYVLSEGSIQKLRRKQNYRKTRREWKRDSARQFQSAFYRPNPDVKYWKKRALKAEQQLKQMNDSFYGSLLGSRLTETRNNSLSSIQNRNNQTSSRYPRTGTEGPLSGLSNIPPTEFSPRPAPFWQMSAARNDAVDSCLE</sequence>
<feature type="region of interest" description="Disordered" evidence="1">
    <location>
        <begin position="28"/>
        <end position="47"/>
    </location>
</feature>
<proteinExistence type="predicted"/>
<keyword evidence="3" id="KW-1185">Reference proteome</keyword>
<comment type="caution">
    <text evidence="2">The sequence shown here is derived from an EMBL/GenBank/DDBJ whole genome shotgun (WGS) entry which is preliminary data.</text>
</comment>
<dbReference type="Proteomes" id="UP000605986">
    <property type="component" value="Unassembled WGS sequence"/>
</dbReference>
<evidence type="ECO:0000313" key="2">
    <source>
        <dbReference type="EMBL" id="KAF4452987.1"/>
    </source>
</evidence>
<dbReference type="EMBL" id="JAADJG010000165">
    <property type="protein sequence ID" value="KAF4452987.1"/>
    <property type="molecule type" value="Genomic_DNA"/>
</dbReference>
<reference evidence="2" key="1">
    <citation type="submission" date="2020-01" db="EMBL/GenBank/DDBJ databases">
        <title>Identification and distribution of gene clusters putatively required for synthesis of sphingolipid metabolism inhibitors in phylogenetically diverse species of the filamentous fungus Fusarium.</title>
        <authorList>
            <person name="Kim H.-S."/>
            <person name="Busman M."/>
            <person name="Brown D.W."/>
            <person name="Divon H."/>
            <person name="Uhlig S."/>
            <person name="Proctor R.H."/>
        </authorList>
    </citation>
    <scope>NUCLEOTIDE SEQUENCE</scope>
    <source>
        <strain evidence="2">NRRL 53441</strain>
    </source>
</reference>
<feature type="region of interest" description="Disordered" evidence="1">
    <location>
        <begin position="96"/>
        <end position="139"/>
    </location>
</feature>